<organism evidence="3 4">
    <name type="scientific">Trichostrongylus colubriformis</name>
    <name type="common">Black scour worm</name>
    <dbReference type="NCBI Taxonomy" id="6319"/>
    <lineage>
        <taxon>Eukaryota</taxon>
        <taxon>Metazoa</taxon>
        <taxon>Ecdysozoa</taxon>
        <taxon>Nematoda</taxon>
        <taxon>Chromadorea</taxon>
        <taxon>Rhabditida</taxon>
        <taxon>Rhabditina</taxon>
        <taxon>Rhabditomorpha</taxon>
        <taxon>Strongyloidea</taxon>
        <taxon>Trichostrongylidae</taxon>
        <taxon>Trichostrongylus</taxon>
    </lineage>
</organism>
<dbReference type="Pfam" id="PF01344">
    <property type="entry name" value="Kelch_1"/>
    <property type="match status" value="1"/>
</dbReference>
<dbReference type="PANTHER" id="PTHR24412:SF451">
    <property type="entry name" value="KELCH-LIKE PROTEIN 20"/>
    <property type="match status" value="1"/>
</dbReference>
<dbReference type="SUPFAM" id="SSF117281">
    <property type="entry name" value="Kelch motif"/>
    <property type="match status" value="1"/>
</dbReference>
<sequence length="300" mass="32955">MADAACRDLVDEAKNYQLLQLSTPIRPDSRRPRTRLREPVSGEVLYVVGGEFDEACLAVTECFDPGKADPAWNRVGIMRKRRTEVGVAVLNNVLYAVGGRDGKTYSRSCERYNPATGQWSCDVALMPTRRSSLGTAVLGDFLYALGGLSDRTSLDVVECYDAGRNEWTRMAPMGTCRHGLSVSVLDGCLYAVGGSDGQSSLNSVERFDPRVVADMNMRRCGLGLAVANGWLYAVGGSDGTNIHDTVEVFDPDDEANQWLIYSNMNDRLVAVCYFQFVISKGLGHGIFYSGCSQKYSTRYN</sequence>
<keyword evidence="4" id="KW-1185">Reference proteome</keyword>
<protein>
    <submittedName>
        <fullName evidence="3">BACK domain-containing protein</fullName>
    </submittedName>
</protein>
<name>A0AAN8EY40_TRICO</name>
<dbReference type="PANTHER" id="PTHR24412">
    <property type="entry name" value="KELCH PROTEIN"/>
    <property type="match status" value="1"/>
</dbReference>
<dbReference type="SMART" id="SM00612">
    <property type="entry name" value="Kelch"/>
    <property type="match status" value="5"/>
</dbReference>
<evidence type="ECO:0000313" key="4">
    <source>
        <dbReference type="Proteomes" id="UP001331761"/>
    </source>
</evidence>
<keyword evidence="2" id="KW-0677">Repeat</keyword>
<reference evidence="3 4" key="1">
    <citation type="submission" date="2019-10" db="EMBL/GenBank/DDBJ databases">
        <title>Assembly and Annotation for the nematode Trichostrongylus colubriformis.</title>
        <authorList>
            <person name="Martin J."/>
        </authorList>
    </citation>
    <scope>NUCLEOTIDE SEQUENCE [LARGE SCALE GENOMIC DNA]</scope>
    <source>
        <strain evidence="3">G859</strain>
        <tissue evidence="3">Whole worm</tissue>
    </source>
</reference>
<gene>
    <name evidence="3" type="ORF">GCK32_013619</name>
</gene>
<dbReference type="InterPro" id="IPR006652">
    <property type="entry name" value="Kelch_1"/>
</dbReference>
<feature type="non-terminal residue" evidence="3">
    <location>
        <position position="300"/>
    </location>
</feature>
<evidence type="ECO:0000256" key="1">
    <source>
        <dbReference type="ARBA" id="ARBA00022441"/>
    </source>
</evidence>
<evidence type="ECO:0000313" key="3">
    <source>
        <dbReference type="EMBL" id="KAK5968317.1"/>
    </source>
</evidence>
<dbReference type="Gene3D" id="2.120.10.80">
    <property type="entry name" value="Kelch-type beta propeller"/>
    <property type="match status" value="1"/>
</dbReference>
<dbReference type="Proteomes" id="UP001331761">
    <property type="component" value="Unassembled WGS sequence"/>
</dbReference>
<accession>A0AAN8EY40</accession>
<dbReference type="AlphaFoldDB" id="A0AAN8EY40"/>
<dbReference type="Pfam" id="PF24681">
    <property type="entry name" value="Kelch_KLHDC2_KLHL20_DRC7"/>
    <property type="match status" value="1"/>
</dbReference>
<proteinExistence type="predicted"/>
<evidence type="ECO:0000256" key="2">
    <source>
        <dbReference type="ARBA" id="ARBA00022737"/>
    </source>
</evidence>
<keyword evidence="1" id="KW-0880">Kelch repeat</keyword>
<dbReference type="InterPro" id="IPR015915">
    <property type="entry name" value="Kelch-typ_b-propeller"/>
</dbReference>
<dbReference type="EMBL" id="WIXE01021514">
    <property type="protein sequence ID" value="KAK5968317.1"/>
    <property type="molecule type" value="Genomic_DNA"/>
</dbReference>
<comment type="caution">
    <text evidence="3">The sequence shown here is derived from an EMBL/GenBank/DDBJ whole genome shotgun (WGS) entry which is preliminary data.</text>
</comment>